<feature type="compositionally biased region" description="Polar residues" evidence="1">
    <location>
        <begin position="59"/>
        <end position="82"/>
    </location>
</feature>
<evidence type="ECO:0000313" key="2">
    <source>
        <dbReference type="EMBL" id="KAK6520908.1"/>
    </source>
</evidence>
<feature type="region of interest" description="Disordered" evidence="1">
    <location>
        <begin position="161"/>
        <end position="181"/>
    </location>
</feature>
<dbReference type="EMBL" id="JAVHJM010000001">
    <property type="protein sequence ID" value="KAK6520908.1"/>
    <property type="molecule type" value="Genomic_DNA"/>
</dbReference>
<feature type="region of interest" description="Disordered" evidence="1">
    <location>
        <begin position="350"/>
        <end position="372"/>
    </location>
</feature>
<keyword evidence="3" id="KW-1185">Reference proteome</keyword>
<gene>
    <name evidence="2" type="ORF">TWF506_001149</name>
</gene>
<evidence type="ECO:0000313" key="3">
    <source>
        <dbReference type="Proteomes" id="UP001307849"/>
    </source>
</evidence>
<feature type="region of interest" description="Disordered" evidence="1">
    <location>
        <begin position="37"/>
        <end position="113"/>
    </location>
</feature>
<dbReference type="Proteomes" id="UP001307849">
    <property type="component" value="Unassembled WGS sequence"/>
</dbReference>
<reference evidence="2 3" key="1">
    <citation type="submission" date="2019-10" db="EMBL/GenBank/DDBJ databases">
        <authorList>
            <person name="Palmer J.M."/>
        </authorList>
    </citation>
    <scope>NUCLEOTIDE SEQUENCE [LARGE SCALE GENOMIC DNA]</scope>
    <source>
        <strain evidence="2 3">TWF506</strain>
    </source>
</reference>
<comment type="caution">
    <text evidence="2">The sequence shown here is derived from an EMBL/GenBank/DDBJ whole genome shotgun (WGS) entry which is preliminary data.</text>
</comment>
<accession>A0AAN8S1J9</accession>
<sequence>MGVDVEKEFRKLREASTLMVGRAKAQLEGLVQEAGNIIQGKNGKSSSSPAPATPPAEIGSQQPNTSQGADDQSQNDGESQPQGPHELDGDFSFGPNDVQVGGIELPGDSQSITPSEDMFDEYPEFWNDTLDDDPSISGRLYAPPPPVPEFIQNAIPNSHLHTFLPSSSSSSTTPAQTSGTFDKELRFDDPLLNKRLIAAALQMLKKLRLASKLETASPQLRIFVDSLGGLDNIIRIGLDSLKSILDGNIPTNITQVYCFLHVAYAMSRAEKNAKDEDLPPLAFRDDLEIFRRCLSSIREVPDQPSQQDLFDEIVGVMWKEVQKAIEWTGSFLDKDLSKRLRDSMKADIQAAKGSNTKRGPPGGIRRKPGLTMKKTLPGKIPNNLTIPELVVRQDITMIFAPPGAFNKSLSVTIDQIVNSTIFQDILITVNKLGFPRFFYLYLNTVSSDMYKIIEYELRFPLTEDATDCVFCGDPHAWDLGCPTCDKAIQRVTLPQTIALQGLYNQVIEELNKTKGNTCLVVPWLLNPSTNPTLQNTTPVKPKSVKTGDYVCSVSNCPRGPWVNKQSLDQHVKGYHTPKSQTYLICGFNGCTAKRGHKGGIEKASDNMRTHKRENNHFTPEELVKGTFGLIINVKE</sequence>
<organism evidence="2 3">
    <name type="scientific">Arthrobotrys conoides</name>
    <dbReference type="NCBI Taxonomy" id="74498"/>
    <lineage>
        <taxon>Eukaryota</taxon>
        <taxon>Fungi</taxon>
        <taxon>Dikarya</taxon>
        <taxon>Ascomycota</taxon>
        <taxon>Pezizomycotina</taxon>
        <taxon>Orbiliomycetes</taxon>
        <taxon>Orbiliales</taxon>
        <taxon>Orbiliaceae</taxon>
        <taxon>Arthrobotrys</taxon>
    </lineage>
</organism>
<proteinExistence type="predicted"/>
<dbReference type="AlphaFoldDB" id="A0AAN8S1J9"/>
<protein>
    <submittedName>
        <fullName evidence="2">Uncharacterized protein</fullName>
    </submittedName>
</protein>
<name>A0AAN8S1J9_9PEZI</name>
<evidence type="ECO:0000256" key="1">
    <source>
        <dbReference type="SAM" id="MobiDB-lite"/>
    </source>
</evidence>